<sequence>MTSTPRREDEPLRPIRIASKLTRPEPPQPGTGVRLALFQGENPVGTPEAVTANLNRMREVVEVAARYQAQLCAFPECYTTGYSLGAQEARALAQPKDGAAIQAAQAVSATHDIGIVVPYVELDRAADTVHDSIALVLGGELAANYRKTHLYGAAERINFTAGTELPPVVKVNQFPVGLLNCYECEFPPLYQSLVGRGARLVVGPTAADHHFTLHDGNPTQVPYPDATEHIIPAMASVWRVFVAYVNRRGWETSERGQWQYRGNSGVWAPDGTPMIAAGPEERSDDTLLVTDCVPDEVAPFSPEGDHFSDNRVALQEKLLPTT</sequence>
<feature type="compositionally biased region" description="Basic and acidic residues" evidence="2">
    <location>
        <begin position="1"/>
        <end position="13"/>
    </location>
</feature>
<evidence type="ECO:0000256" key="1">
    <source>
        <dbReference type="ARBA" id="ARBA00022801"/>
    </source>
</evidence>
<feature type="domain" description="CN hydrolase" evidence="3">
    <location>
        <begin position="33"/>
        <end position="294"/>
    </location>
</feature>
<dbReference type="RefSeq" id="WP_246456746.1">
    <property type="nucleotide sequence ID" value="NZ_JACHIV010000001.1"/>
</dbReference>
<keyword evidence="5" id="KW-1185">Reference proteome</keyword>
<keyword evidence="1 4" id="KW-0378">Hydrolase</keyword>
<evidence type="ECO:0000313" key="5">
    <source>
        <dbReference type="Proteomes" id="UP000580474"/>
    </source>
</evidence>
<feature type="region of interest" description="Disordered" evidence="2">
    <location>
        <begin position="1"/>
        <end position="33"/>
    </location>
</feature>
<dbReference type="PROSITE" id="PS50263">
    <property type="entry name" value="CN_HYDROLASE"/>
    <property type="match status" value="1"/>
</dbReference>
<dbReference type="InterPro" id="IPR036526">
    <property type="entry name" value="C-N_Hydrolase_sf"/>
</dbReference>
<dbReference type="GO" id="GO:0033388">
    <property type="term" value="P:putrescine biosynthetic process from arginine"/>
    <property type="evidence" value="ECO:0007669"/>
    <property type="project" value="TreeGrafter"/>
</dbReference>
<dbReference type="InterPro" id="IPR050345">
    <property type="entry name" value="Aliph_Amidase/BUP"/>
</dbReference>
<accession>A0A840NG22</accession>
<reference evidence="4 5" key="1">
    <citation type="submission" date="2020-08" db="EMBL/GenBank/DDBJ databases">
        <title>Sequencing the genomes of 1000 actinobacteria strains.</title>
        <authorList>
            <person name="Klenk H.-P."/>
        </authorList>
    </citation>
    <scope>NUCLEOTIDE SEQUENCE [LARGE SCALE GENOMIC DNA]</scope>
    <source>
        <strain evidence="4 5">DSM 45582</strain>
    </source>
</reference>
<dbReference type="Proteomes" id="UP000580474">
    <property type="component" value="Unassembled WGS sequence"/>
</dbReference>
<comment type="caution">
    <text evidence="4">The sequence shown here is derived from an EMBL/GenBank/DDBJ whole genome shotgun (WGS) entry which is preliminary data.</text>
</comment>
<evidence type="ECO:0000313" key="4">
    <source>
        <dbReference type="EMBL" id="MBB5069203.1"/>
    </source>
</evidence>
<dbReference type="SUPFAM" id="SSF56317">
    <property type="entry name" value="Carbon-nitrogen hydrolase"/>
    <property type="match status" value="1"/>
</dbReference>
<dbReference type="AlphaFoldDB" id="A0A840NG22"/>
<dbReference type="EMBL" id="JACHIV010000001">
    <property type="protein sequence ID" value="MBB5069203.1"/>
    <property type="molecule type" value="Genomic_DNA"/>
</dbReference>
<dbReference type="InterPro" id="IPR003010">
    <property type="entry name" value="C-N_Hydrolase"/>
</dbReference>
<dbReference type="GO" id="GO:0050126">
    <property type="term" value="F:N-carbamoylputrescine amidase activity"/>
    <property type="evidence" value="ECO:0007669"/>
    <property type="project" value="TreeGrafter"/>
</dbReference>
<evidence type="ECO:0000256" key="2">
    <source>
        <dbReference type="SAM" id="MobiDB-lite"/>
    </source>
</evidence>
<dbReference type="Pfam" id="PF00795">
    <property type="entry name" value="CN_hydrolase"/>
    <property type="match status" value="1"/>
</dbReference>
<organism evidence="4 5">
    <name type="scientific">Saccharopolyspora gloriosae</name>
    <dbReference type="NCBI Taxonomy" id="455344"/>
    <lineage>
        <taxon>Bacteria</taxon>
        <taxon>Bacillati</taxon>
        <taxon>Actinomycetota</taxon>
        <taxon>Actinomycetes</taxon>
        <taxon>Pseudonocardiales</taxon>
        <taxon>Pseudonocardiaceae</taxon>
        <taxon>Saccharopolyspora</taxon>
    </lineage>
</organism>
<proteinExistence type="predicted"/>
<dbReference type="PANTHER" id="PTHR43674:SF2">
    <property type="entry name" value="BETA-UREIDOPROPIONASE"/>
    <property type="match status" value="1"/>
</dbReference>
<evidence type="ECO:0000259" key="3">
    <source>
        <dbReference type="PROSITE" id="PS50263"/>
    </source>
</evidence>
<dbReference type="PANTHER" id="PTHR43674">
    <property type="entry name" value="NITRILASE C965.09-RELATED"/>
    <property type="match status" value="1"/>
</dbReference>
<dbReference type="Gene3D" id="3.60.110.10">
    <property type="entry name" value="Carbon-nitrogen hydrolase"/>
    <property type="match status" value="1"/>
</dbReference>
<protein>
    <submittedName>
        <fullName evidence="4">Putative amidohydrolase</fullName>
    </submittedName>
</protein>
<gene>
    <name evidence="4" type="ORF">BJ969_002291</name>
</gene>
<name>A0A840NG22_9PSEU</name>